<reference evidence="30" key="3">
    <citation type="submission" date="2025-09" db="UniProtKB">
        <authorList>
            <consortium name="Ensembl"/>
        </authorList>
    </citation>
    <scope>IDENTIFICATION</scope>
    <source>
        <strain evidence="30">Hd-rR</strain>
    </source>
</reference>
<sequence length="3018" mass="328658">MGLSFFHLIVTFVAVRIIQCQTLCDRQDSPEWHPQKHTIQVNWTLIGNLCNSASECWSSHGGNELSKHPSNFPQICPLQLQLGDKLLMSADETFKSYGIKLFNVSKDSFESCSINGDLLFPHILKENEEVEAKWITPGHHYFIAAHEGDTQLCQLGLRLNVSVKTHLCQPSPFLRLCSGNGVCQTSFLEGAYHCRCHHHYSGRFCEKFDSCLENPCQNKGVCLSNGSTDPNKRTYKCLCPPHFTGPNCSEIVGKANCVRVCENGTCVQMSPTSFKCICGSGFSGPPCEKTKAPCDPNPCREGGACAESPKGFATECICADGTVVPECRRQQDACTPSPCLNNGTCVSRGTDYVCRCLSGFSGRNCEEIIDYCRQLNIICLNEGLCLSVIGGHQCVCGPGWIGELCQHVGDACAMGTNSCLNGATCITMSQPTSPPQYTCKCLPGFIGTMCEIEIYECDSSPCQHNGTCYDLVGDYECQCPAGFQGKNCEVDIDACGLPTSTCSTKTLCLDLPKGFEYSCHVPCPQDFQPCANGGHCVLNNASSYTCICTRGWTGQTCRINVNDCIQHWCQNRATCVDEIDGYSCLCPSGYTGVFCEEDIDYCVGHSCSEHGICLDHQYNFTCRCMLGFEGPFCEVETNECNSFPCSSGATCVDLISDYRCLCPLGFEGRTCSHNVNDCWSQPCLNGGTCLDRINDYICHCPLGFKGKDCSLDIDLCSFGLCSENTLICTETRDGHNVSCTCKKGFGGSFCEVNLNECESLPCQNGGVCVDGIDLYQCLCLEGFGGFNCEITHYKCAYGYCANNSTCIDLVADYECICPSGFAGKNCSRPAPAFTSEVKVCKNGGTCILNSAKELQCICPSGYHGEDCSLSSSRCVCDSEGTVFCNELENAYRCVCHHGHTGVHCETPINHCVDGLCQHGSTCVDLSRGFKCDCLPGLTGRFCDVNIDDCVGEPCGALSICKDTLNGYTCFCAPGFIGNKCEIEVNECLSLPCQNGGSCTDELNSFSCQCPVGITGNYCEVNIEECASSPCLHNSTCFDLVDGYKCVCQPGFTGPKCELDIDECASSPCKNRGTCVDLPGNYFCQCVAPFRGHNCEFLPCEASNPCENDAVCMEELDQERFPLGFRCLCRRGFSGPRCEINVDECSSNPCFHGFCYDVVDGFHCLCSPGYAGPRCEEDIDDCLSNLCTSNSACKDLHEGYECVCHSGWEGADCQQEIDECLSQPCKNNATCTDLLNNYRCFCLPGWTGVDCAEDVRECDSGPCLNGAQCQESDTPGEFSCACPPFFTGHLCDQSYDPCDPLHNPCLHGSTCLTRSNGTASCRCSAGFEGSWCEINTNECASHPCQNQGHCEDQVNGYRCDCKMGFSGLHCEQDINECASSPCSNAGTCKDLVNMFHCICPAGYFGTLCDLDVNECEVSPCLHEGICINMPGGFKCVCRPGYTGLRCEVNVNECVSNPCQNTGRCIDGPNQYHCLCPVGFIGLHCETNVDECISAPCLHGSCEDGIYSYTCLCEPGWTGNRCETNIDDCVCSPCLNRGSCVDLIDKFACFCQDGYTGKTCENDVDICKDTAFNASLCFNGATCLDGEGANFTCSCPAGFTGDFCEVDVNECCSAPCHNSAVCQDLINSYVCHCRSGWTGLHCEDDINECLPQPCIQGICIQNDPGYGYTCFCRPGFVGKNCEYNYDDCLLNPCPEALSCVDGINKVSCLSPVTDPVPLVTVVKSITWGYTSKVETPTLSPEPKAELSIDKSYIQYFGNSYLEFKGIDLSAHNNITVSFQTTAALGTLLYVDQGPVNGDFFFMKLFIQDGILQYAFCCNEEEEAKWMSTVTQVDDGVVHVVHIRQHLTPCEAELILSGNEKIKSTASNYWLGHMIQKTNNVFTGGLPQNYLPSQKAKPLFNFTGCLEVIEINRMRNFDASDAVGGSNIDQCRYSLHATEASTESVSTLTSQSAPSDTINTTMMAAPTQAPEQPLHEPQICREGLCRNGGSCHELQLPEGALPICHCQLHFTGTFCEKDSTVYIPSFDGTSYLELQPLAFLLLPSGDSSNHASAVKDTTLYLTVKTKSTQGTILFTQEQNFGDQFLHVFLEDGNLVANIGCGSSRVLNVAATQTINNNQWTPITVRYRLPVGKQGRSCVIEIAADNGTTQHLEEFVSLSVSEGRFGPIFLGDVSPHWERHDGSSKGEKRFVGCIRDFQVNSKDVDLVSKAVRGRNIKNCDPPVCQHLPCRNGGTCVSDAEDWFCECPPLYTGRLCQLSSCERSPCSHGATCIPKSPLEAVCLCPYGREGLLCDQPINISRARFTGSDEFGYTSFVAYSSIPSLSFFYEFKLKFNLANNSSAVRDNLMLFSGLKGQGNNGDDFLILGLRSERIMHRFNLGSGIATIVSDRLNYSLNIHTVTFGRSKKIGWLKVDGQRNRAGFSPGPLVGLSVLDQLFVGGYNEYTPELLPLGSRFRDGFQGCIFDVQLRTRRDGKFQDLGKPAFGRSVGQCGVSPCLHVNCSNGGTCMDSGSSVYCQCPFGWKGALCSETMSVCDFEHNPPPLCAHGSTCIPLPNGYTCQCPLGTAGLYCEKAVSISDPFFSSNQSSWMSFPPMSIRHRTVVQLQFQPLSSDGILLYSAQHLSARAGDFFCISLRSGFVQLRYNLGDGTHILQSAEKVDSRGRTWHTVEAGRIGNEGFLSLDGIQVRENVTKGLTTLDVKTDIFVGGVSSLASVPPGATEADPVSFTGGLRELIVNEQELELTDRGAIGGANVGDWDGTACGYKVCQNGGQCKSMGVDSFTCICPSLWTGPVCNQSVSCANHTCSHGSLCAPSTATSYRCMCPLGRRGTFCDAQASTDILKLVENSYVKYKDPRINTRNLKHTQVSFSVRADSKEGLIMWMGKAEHQDDDYLAVGLQRGHLKIAVNLGERLSLPLTLKSVSLCCNKWYNLSLALNKTIIRVFLNGEGMLLEDVDPFERYLALNYGGLLYFGSFELHKNTSAVTFGMFSKGFEGSVRNVYLFGDTRPVDFLKNSEGFNIYEDTV</sequence>
<keyword evidence="15 26" id="KW-1015">Disulfide bond</keyword>
<feature type="domain" description="EGF-like" evidence="29">
    <location>
        <begin position="330"/>
        <end position="366"/>
    </location>
</feature>
<feature type="domain" description="EGF-like" evidence="29">
    <location>
        <begin position="1177"/>
        <end position="1213"/>
    </location>
</feature>
<feature type="domain" description="EGF-like" evidence="29">
    <location>
        <begin position="2752"/>
        <end position="2789"/>
    </location>
</feature>
<dbReference type="CTD" id="346007"/>
<dbReference type="PROSITE" id="PS50026">
    <property type="entry name" value="EGF_3"/>
    <property type="match status" value="44"/>
</dbReference>
<feature type="domain" description="EGF-like" evidence="29">
    <location>
        <begin position="1253"/>
        <end position="1291"/>
    </location>
</feature>
<dbReference type="InterPro" id="IPR001881">
    <property type="entry name" value="EGF-like_Ca-bd_dom"/>
</dbReference>
<dbReference type="GO" id="GO:0016020">
    <property type="term" value="C:membrane"/>
    <property type="evidence" value="ECO:0007669"/>
    <property type="project" value="UniProtKB-SubCell"/>
</dbReference>
<dbReference type="InterPro" id="IPR018097">
    <property type="entry name" value="EGF_Ca-bd_CS"/>
</dbReference>
<dbReference type="GO" id="GO:0045597">
    <property type="term" value="P:positive regulation of cell differentiation"/>
    <property type="evidence" value="ECO:0007669"/>
    <property type="project" value="UniProtKB-ARBA"/>
</dbReference>
<dbReference type="FunFam" id="2.10.25.10:FF:000143">
    <property type="entry name" value="Protein crumbs 1"/>
    <property type="match status" value="2"/>
</dbReference>
<accession>H2M2Y9</accession>
<feature type="domain" description="Laminin G" evidence="28">
    <location>
        <begin position="2832"/>
        <end position="3018"/>
    </location>
</feature>
<keyword evidence="9 26" id="KW-0245">EGF-like domain</keyword>
<feature type="domain" description="EGF-like" evidence="29">
    <location>
        <begin position="983"/>
        <end position="1019"/>
    </location>
</feature>
<keyword evidence="10" id="KW-0716">Sensory transduction</keyword>
<feature type="disulfide bond" evidence="26">
    <location>
        <begin position="318"/>
        <end position="327"/>
    </location>
</feature>
<evidence type="ECO:0000256" key="4">
    <source>
        <dbReference type="ARBA" id="ARBA00004504"/>
    </source>
</evidence>
<dbReference type="FunFam" id="2.60.120.200:FF:000183">
    <property type="entry name" value="Protein eyes shut homolog"/>
    <property type="match status" value="1"/>
</dbReference>
<dbReference type="FunFam" id="2.60.120.200:FF:000210">
    <property type="entry name" value="Protein eyes shut homolog"/>
    <property type="match status" value="1"/>
</dbReference>
<feature type="disulfide bond" evidence="26">
    <location>
        <begin position="1281"/>
        <end position="1290"/>
    </location>
</feature>
<evidence type="ECO:0000256" key="26">
    <source>
        <dbReference type="PROSITE-ProRule" id="PRU00076"/>
    </source>
</evidence>
<dbReference type="SUPFAM" id="SSF57196">
    <property type="entry name" value="EGF/Laminin"/>
    <property type="match status" value="28"/>
</dbReference>
<dbReference type="InterPro" id="IPR013320">
    <property type="entry name" value="ConA-like_dom_sf"/>
</dbReference>
<dbReference type="FunFam" id="2.10.25.10:FF:000699">
    <property type="entry name" value="Uncharacterized protein, isoform C"/>
    <property type="match status" value="1"/>
</dbReference>
<dbReference type="GO" id="GO:0001750">
    <property type="term" value="C:photoreceptor outer segment"/>
    <property type="evidence" value="ECO:0007669"/>
    <property type="project" value="UniProtKB-SubCell"/>
</dbReference>
<feature type="domain" description="EGF-like" evidence="29">
    <location>
        <begin position="753"/>
        <end position="789"/>
    </location>
</feature>
<dbReference type="Bgee" id="ENSORLG00000010198">
    <property type="expression patterns" value="Expressed in gastrula and 4 other cell types or tissues"/>
</dbReference>
<dbReference type="PROSITE" id="PS01187">
    <property type="entry name" value="EGF_CA"/>
    <property type="match status" value="6"/>
</dbReference>
<organism evidence="30 31">
    <name type="scientific">Oryzias latipes</name>
    <name type="common">Japanese rice fish</name>
    <name type="synonym">Japanese killifish</name>
    <dbReference type="NCBI Taxonomy" id="8090"/>
    <lineage>
        <taxon>Eukaryota</taxon>
        <taxon>Metazoa</taxon>
        <taxon>Chordata</taxon>
        <taxon>Craniata</taxon>
        <taxon>Vertebrata</taxon>
        <taxon>Euteleostomi</taxon>
        <taxon>Actinopterygii</taxon>
        <taxon>Neopterygii</taxon>
        <taxon>Teleostei</taxon>
        <taxon>Neoteleostei</taxon>
        <taxon>Acanthomorphata</taxon>
        <taxon>Ovalentaria</taxon>
        <taxon>Atherinomorphae</taxon>
        <taxon>Beloniformes</taxon>
        <taxon>Adrianichthyidae</taxon>
        <taxon>Oryziinae</taxon>
        <taxon>Oryzias</taxon>
    </lineage>
</organism>
<feature type="domain" description="EGF-like" evidence="29">
    <location>
        <begin position="1410"/>
        <end position="1446"/>
    </location>
</feature>
<feature type="disulfide bond" evidence="26">
    <location>
        <begin position="858"/>
        <end position="867"/>
    </location>
</feature>
<feature type="disulfide bond" evidence="26">
    <location>
        <begin position="1474"/>
        <end position="1483"/>
    </location>
</feature>
<feature type="disulfide bond" evidence="26">
    <location>
        <begin position="1490"/>
        <end position="1500"/>
    </location>
</feature>
<feature type="disulfide bond" evidence="26">
    <location>
        <begin position="1009"/>
        <end position="1018"/>
    </location>
</feature>
<dbReference type="SUPFAM" id="SSF49899">
    <property type="entry name" value="Concanavalin A-like lectins/glucanases"/>
    <property type="match status" value="5"/>
</dbReference>
<feature type="domain" description="EGF-like" evidence="29">
    <location>
        <begin position="1973"/>
        <end position="2013"/>
    </location>
</feature>
<dbReference type="FunFam" id="2.10.25.10:FF:000117">
    <property type="entry name" value="Delta-like protein"/>
    <property type="match status" value="1"/>
</dbReference>
<dbReference type="SMART" id="SM00282">
    <property type="entry name" value="LamG"/>
    <property type="match status" value="5"/>
</dbReference>
<feature type="disulfide bond" evidence="26">
    <location>
        <begin position="299"/>
        <end position="316"/>
    </location>
</feature>
<feature type="disulfide bond" evidence="26">
    <location>
        <begin position="624"/>
        <end position="633"/>
    </location>
</feature>
<feature type="disulfide bond" evidence="26">
    <location>
        <begin position="278"/>
        <end position="287"/>
    </location>
</feature>
<evidence type="ECO:0000256" key="5">
    <source>
        <dbReference type="ARBA" id="ARBA00004593"/>
    </source>
</evidence>
<keyword evidence="18" id="KW-0966">Cell projection</keyword>
<evidence type="ECO:0000313" key="30">
    <source>
        <dbReference type="Ensembl" id="ENSORLP00000012787.2"/>
    </source>
</evidence>
<dbReference type="FunFam" id="2.10.25.10:FF:000122">
    <property type="entry name" value="Protein crumbs homolog 2"/>
    <property type="match status" value="2"/>
</dbReference>
<evidence type="ECO:0000259" key="28">
    <source>
        <dbReference type="PROSITE" id="PS50025"/>
    </source>
</evidence>
<dbReference type="FunFam" id="2.10.25.10:FF:000920">
    <property type="entry name" value="protein eyes shut homolog"/>
    <property type="match status" value="1"/>
</dbReference>
<feature type="domain" description="EGF-like" evidence="29">
    <location>
        <begin position="1021"/>
        <end position="1057"/>
    </location>
</feature>
<feature type="disulfide bond" evidence="26">
    <location>
        <begin position="1165"/>
        <end position="1174"/>
    </location>
</feature>
<comment type="subcellular location">
    <subcellularLocation>
        <location evidence="4">Cell projection</location>
        <location evidence="4">Cilium</location>
        <location evidence="4">Photoreceptor outer segment</location>
    </subcellularLocation>
    <subcellularLocation>
        <location evidence="3">Cytoplasm</location>
        <location evidence="3">Cytoskeleton</location>
        <location evidence="3">Cilium axoneme</location>
    </subcellularLocation>
    <subcellularLocation>
        <location evidence="1">Cytoplasm</location>
        <location evidence="1">Cytoskeleton</location>
        <location evidence="1">Microtubule organizing center</location>
        <location evidence="1">Centrosome</location>
    </subcellularLocation>
    <subcellularLocation>
        <location evidence="2">Membrane</location>
    </subcellularLocation>
    <subcellularLocation>
        <location evidence="5">Secreted</location>
        <location evidence="5">Extracellular space</location>
        <location evidence="5">Extracellular matrix</location>
        <location evidence="5">Interphotoreceptor matrix</location>
    </subcellularLocation>
</comment>
<evidence type="ECO:0000256" key="7">
    <source>
        <dbReference type="ARBA" id="ARBA00022525"/>
    </source>
</evidence>
<dbReference type="FunFam" id="2.60.120.200:FF:000190">
    <property type="entry name" value="Protein eyes shut homolog"/>
    <property type="match status" value="1"/>
</dbReference>
<dbReference type="FunFam" id="2.10.25.10:FF:000066">
    <property type="entry name" value="FAT atypical cadherin 4"/>
    <property type="match status" value="1"/>
</dbReference>
<evidence type="ECO:0000256" key="20">
    <source>
        <dbReference type="ARBA" id="ARBA00054937"/>
    </source>
</evidence>
<feature type="chain" id="PRO_5017319793" description="Protein eyes shut homolog" evidence="27">
    <location>
        <begin position="21"/>
        <end position="3018"/>
    </location>
</feature>
<feature type="disulfide bond" evidence="26">
    <location>
        <begin position="2817"/>
        <end position="2826"/>
    </location>
</feature>
<dbReference type="Proteomes" id="UP000001038">
    <property type="component" value="Chromosome 15"/>
</dbReference>
<dbReference type="SMART" id="SM00274">
    <property type="entry name" value="FOLN"/>
    <property type="match status" value="5"/>
</dbReference>
<evidence type="ECO:0000256" key="25">
    <source>
        <dbReference type="ARBA" id="ARBA00083015"/>
    </source>
</evidence>
<feature type="disulfide bond" evidence="26">
    <location>
        <begin position="2242"/>
        <end position="2251"/>
    </location>
</feature>
<dbReference type="FunFam" id="2.10.25.10:FF:000100">
    <property type="entry name" value="neurogenic locus notch homolog protein 3"/>
    <property type="match status" value="1"/>
</dbReference>
<dbReference type="FunFam" id="2.10.25.10:FF:000327">
    <property type="entry name" value="neurogenic locus notch homolog protein 4"/>
    <property type="match status" value="1"/>
</dbReference>
<keyword evidence="8" id="KW-0272">Extracellular matrix</keyword>
<dbReference type="GO" id="GO:0005813">
    <property type="term" value="C:centrosome"/>
    <property type="evidence" value="ECO:0007669"/>
    <property type="project" value="UniProtKB-SubCell"/>
</dbReference>
<feature type="domain" description="EGF-like" evidence="29">
    <location>
        <begin position="1605"/>
        <end position="1641"/>
    </location>
</feature>
<feature type="domain" description="EGF-like" evidence="29">
    <location>
        <begin position="2525"/>
        <end position="2566"/>
    </location>
</feature>
<evidence type="ECO:0000256" key="27">
    <source>
        <dbReference type="SAM" id="SignalP"/>
    </source>
</evidence>
<dbReference type="InParanoid" id="H2M2Y9"/>
<dbReference type="InterPro" id="IPR013032">
    <property type="entry name" value="EGF-like_CS"/>
</dbReference>
<feature type="disulfide bond" evidence="26">
    <location>
        <begin position="779"/>
        <end position="788"/>
    </location>
</feature>
<feature type="disulfide bond" evidence="26">
    <location>
        <begin position="1085"/>
        <end position="1094"/>
    </location>
</feature>
<dbReference type="GO" id="GO:0048646">
    <property type="term" value="P:anatomical structure formation involved in morphogenesis"/>
    <property type="evidence" value="ECO:0007669"/>
    <property type="project" value="UniProtKB-ARBA"/>
</dbReference>
<feature type="domain" description="EGF-like" evidence="29">
    <location>
        <begin position="598"/>
        <end position="634"/>
    </location>
</feature>
<feature type="disulfide bond" evidence="26">
    <location>
        <begin position="2556"/>
        <end position="2565"/>
    </location>
</feature>
<feature type="domain" description="EGF-like" evidence="29">
    <location>
        <begin position="674"/>
        <end position="710"/>
    </location>
</feature>
<feature type="disulfide bond" evidence="26">
    <location>
        <begin position="700"/>
        <end position="709"/>
    </location>
</feature>
<feature type="disulfide bond" evidence="26">
    <location>
        <begin position="1128"/>
        <end position="1137"/>
    </location>
</feature>
<feature type="domain" description="EGF-like" evidence="29">
    <location>
        <begin position="164"/>
        <end position="206"/>
    </location>
</feature>
<feature type="disulfide bond" evidence="26">
    <location>
        <begin position="441"/>
        <end position="450"/>
    </location>
</feature>
<feature type="domain" description="EGF-like" evidence="29">
    <location>
        <begin position="1372"/>
        <end position="1408"/>
    </location>
</feature>
<dbReference type="FunFam" id="2.10.25.10:FF:000747">
    <property type="entry name" value="Protein eyes shut homolog"/>
    <property type="match status" value="1"/>
</dbReference>
<keyword evidence="31" id="KW-1185">Reference proteome</keyword>
<dbReference type="InterPro" id="IPR000152">
    <property type="entry name" value="EGF-type_Asp/Asn_hydroxyl_site"/>
</dbReference>
<feature type="domain" description="EGF-like" evidence="29">
    <location>
        <begin position="520"/>
        <end position="558"/>
    </location>
</feature>
<feature type="domain" description="EGF-like" evidence="29">
    <location>
        <begin position="1523"/>
        <end position="1559"/>
    </location>
</feature>
<evidence type="ECO:0000256" key="22">
    <source>
        <dbReference type="ARBA" id="ARBA00071756"/>
    </source>
</evidence>
<dbReference type="PROSITE" id="PS01186">
    <property type="entry name" value="EGF_2"/>
    <property type="match status" value="32"/>
</dbReference>
<feature type="domain" description="Laminin G" evidence="28">
    <location>
        <begin position="2026"/>
        <end position="2220"/>
    </location>
</feature>
<dbReference type="PANTHER" id="PTHR24033:SF224">
    <property type="entry name" value="C-TYPE LECTIN"/>
    <property type="match status" value="1"/>
</dbReference>
<dbReference type="FunFam" id="2.10.25.10:FF:000309">
    <property type="entry name" value="Uncharacterized protein, isoform A"/>
    <property type="match status" value="1"/>
</dbReference>
<dbReference type="FunCoup" id="H2M2Y9">
    <property type="interactions" value="7"/>
</dbReference>
<dbReference type="HOGENOM" id="CLU_004943_0_0_1"/>
<dbReference type="FunFam" id="2.10.25.10:FF:000053">
    <property type="entry name" value="Slit guidance ligand 2"/>
    <property type="match status" value="2"/>
</dbReference>
<evidence type="ECO:0000256" key="8">
    <source>
        <dbReference type="ARBA" id="ARBA00022530"/>
    </source>
</evidence>
<dbReference type="SUPFAM" id="SSF57184">
    <property type="entry name" value="Growth factor receptor domain"/>
    <property type="match status" value="3"/>
</dbReference>
<feature type="domain" description="EGF-like" evidence="29">
    <location>
        <begin position="453"/>
        <end position="489"/>
    </location>
</feature>
<feature type="disulfide bond" evidence="26">
    <location>
        <begin position="1047"/>
        <end position="1056"/>
    </location>
</feature>
<dbReference type="FunFam" id="2.10.25.10:FF:000118">
    <property type="entry name" value="protein delta homolog 2"/>
    <property type="match status" value="1"/>
</dbReference>
<evidence type="ECO:0000256" key="14">
    <source>
        <dbReference type="ARBA" id="ARBA00023136"/>
    </source>
</evidence>
<dbReference type="PROSITE" id="PS50025">
    <property type="entry name" value="LAM_G_DOMAIN"/>
    <property type="match status" value="5"/>
</dbReference>
<dbReference type="GO" id="GO:0009952">
    <property type="term" value="P:anterior/posterior pattern specification"/>
    <property type="evidence" value="ECO:0007669"/>
    <property type="project" value="UniProtKB-ARBA"/>
</dbReference>
<evidence type="ECO:0000256" key="16">
    <source>
        <dbReference type="ARBA" id="ARBA00023180"/>
    </source>
</evidence>
<evidence type="ECO:0000256" key="2">
    <source>
        <dbReference type="ARBA" id="ARBA00004370"/>
    </source>
</evidence>
<feature type="domain" description="EGF-like" evidence="29">
    <location>
        <begin position="1140"/>
        <end position="1175"/>
    </location>
</feature>
<protein>
    <recommendedName>
        <fullName evidence="22">Protein eyes shut homolog</fullName>
    </recommendedName>
    <alternativeName>
        <fullName evidence="23">Epidermal growth factor-like protein 10</fullName>
    </alternativeName>
    <alternativeName>
        <fullName evidence="24">Epidermal growth factor-like protein 11</fullName>
    </alternativeName>
    <alternativeName>
        <fullName evidence="25">Protein spacemaker homolog</fullName>
    </alternativeName>
</protein>
<dbReference type="FunFam" id="2.10.25.10:FF:000279">
    <property type="entry name" value="Neurogenic locus notch 1"/>
    <property type="match status" value="1"/>
</dbReference>
<evidence type="ECO:0000256" key="23">
    <source>
        <dbReference type="ARBA" id="ARBA00079929"/>
    </source>
</evidence>
<dbReference type="Pfam" id="PF00054">
    <property type="entry name" value="Laminin_G_1"/>
    <property type="match status" value="2"/>
</dbReference>
<evidence type="ECO:0000256" key="24">
    <source>
        <dbReference type="ARBA" id="ARBA00079930"/>
    </source>
</evidence>
<evidence type="ECO:0000256" key="9">
    <source>
        <dbReference type="ARBA" id="ARBA00022536"/>
    </source>
</evidence>
<dbReference type="OrthoDB" id="283575at2759"/>
<evidence type="ECO:0000256" key="17">
    <source>
        <dbReference type="ARBA" id="ARBA00023212"/>
    </source>
</evidence>
<dbReference type="FunFam" id="2.10.25.10:FF:000012">
    <property type="entry name" value="Delta-like protein"/>
    <property type="match status" value="2"/>
</dbReference>
<evidence type="ECO:0000259" key="29">
    <source>
        <dbReference type="PROSITE" id="PS50026"/>
    </source>
</evidence>
<proteinExistence type="inferred from homology"/>
<feature type="disulfide bond" evidence="26">
    <location>
        <begin position="177"/>
        <end position="194"/>
    </location>
</feature>
<feature type="disulfide bond" evidence="26">
    <location>
        <begin position="933"/>
        <end position="942"/>
    </location>
</feature>
<dbReference type="SMART" id="SM00179">
    <property type="entry name" value="EGF_CA"/>
    <property type="match status" value="39"/>
</dbReference>
<dbReference type="Gene3D" id="2.10.25.10">
    <property type="entry name" value="Laminin"/>
    <property type="match status" value="41"/>
</dbReference>
<dbReference type="Pfam" id="PF25024">
    <property type="entry name" value="EGF_TEN"/>
    <property type="match status" value="2"/>
</dbReference>
<dbReference type="FunFam" id="2.10.25.10:FF:000004">
    <property type="entry name" value="Neurogenic locus notch 1"/>
    <property type="match status" value="1"/>
</dbReference>
<feature type="domain" description="EGF-like" evidence="29">
    <location>
        <begin position="253"/>
        <end position="288"/>
    </location>
</feature>
<feature type="domain" description="EGF-like" evidence="29">
    <location>
        <begin position="907"/>
        <end position="943"/>
    </location>
</feature>
<keyword evidence="16" id="KW-0325">Glycoprotein</keyword>
<reference evidence="30 31" key="1">
    <citation type="journal article" date="2007" name="Nature">
        <title>The medaka draft genome and insights into vertebrate genome evolution.</title>
        <authorList>
            <person name="Kasahara M."/>
            <person name="Naruse K."/>
            <person name="Sasaki S."/>
            <person name="Nakatani Y."/>
            <person name="Qu W."/>
            <person name="Ahsan B."/>
            <person name="Yamada T."/>
            <person name="Nagayasu Y."/>
            <person name="Doi K."/>
            <person name="Kasai Y."/>
            <person name="Jindo T."/>
            <person name="Kobayashi D."/>
            <person name="Shimada A."/>
            <person name="Toyoda A."/>
            <person name="Kuroki Y."/>
            <person name="Fujiyama A."/>
            <person name="Sasaki T."/>
            <person name="Shimizu A."/>
            <person name="Asakawa S."/>
            <person name="Shimizu N."/>
            <person name="Hashimoto S."/>
            <person name="Yang J."/>
            <person name="Lee Y."/>
            <person name="Matsushima K."/>
            <person name="Sugano S."/>
            <person name="Sakaizumi M."/>
            <person name="Narita T."/>
            <person name="Ohishi K."/>
            <person name="Haga S."/>
            <person name="Ohta F."/>
            <person name="Nomoto H."/>
            <person name="Nogata K."/>
            <person name="Morishita T."/>
            <person name="Endo T."/>
            <person name="Shin-I T."/>
            <person name="Takeda H."/>
            <person name="Morishita S."/>
            <person name="Kohara Y."/>
        </authorList>
    </citation>
    <scope>NUCLEOTIDE SEQUENCE [LARGE SCALE GENOMIC DNA]</scope>
    <source>
        <strain evidence="30 31">Hd-rR</strain>
    </source>
</reference>
<dbReference type="GeneTree" id="ENSGT00940000165329"/>
<feature type="disulfide bond" evidence="26">
    <location>
        <begin position="1647"/>
        <end position="1657"/>
    </location>
</feature>
<evidence type="ECO:0000256" key="10">
    <source>
        <dbReference type="ARBA" id="ARBA00022606"/>
    </source>
</evidence>
<evidence type="ECO:0000256" key="6">
    <source>
        <dbReference type="ARBA" id="ARBA00022490"/>
    </source>
</evidence>
<feature type="domain" description="EGF-like" evidence="29">
    <location>
        <begin position="1293"/>
        <end position="1332"/>
    </location>
</feature>
<dbReference type="GO" id="GO:1901222">
    <property type="term" value="P:regulation of non-canonical NF-kappaB signal transduction"/>
    <property type="evidence" value="ECO:0007669"/>
    <property type="project" value="UniProtKB-ARBA"/>
</dbReference>
<comment type="caution">
    <text evidence="26">Lacks conserved residue(s) required for the propagation of feature annotation.</text>
</comment>
<dbReference type="GO" id="GO:0051241">
    <property type="term" value="P:negative regulation of multicellular organismal process"/>
    <property type="evidence" value="ECO:0007669"/>
    <property type="project" value="UniProtKB-ARBA"/>
</dbReference>
<dbReference type="GO" id="GO:0005930">
    <property type="term" value="C:axoneme"/>
    <property type="evidence" value="ECO:0007669"/>
    <property type="project" value="UniProtKB-SubCell"/>
</dbReference>
<name>H2M2Y9_ORYLA</name>
<feature type="disulfide bond" evidence="26">
    <location>
        <begin position="971"/>
        <end position="980"/>
    </location>
</feature>
<dbReference type="FunFam" id="2.10.25.10:FF:000318">
    <property type="entry name" value="Eyes shut homolog"/>
    <property type="match status" value="1"/>
</dbReference>
<feature type="disulfide bond" evidence="26">
    <location>
        <begin position="1322"/>
        <end position="1331"/>
    </location>
</feature>
<feature type="disulfide bond" evidence="26">
    <location>
        <begin position="1670"/>
        <end position="1679"/>
    </location>
</feature>
<evidence type="ECO:0000256" key="12">
    <source>
        <dbReference type="ARBA" id="ARBA00022737"/>
    </source>
</evidence>
<feature type="domain" description="EGF-like" evidence="29">
    <location>
        <begin position="2253"/>
        <end position="2289"/>
    </location>
</feature>
<dbReference type="FunFam" id="2.60.120.200:FF:000218">
    <property type="entry name" value="Protein eyes shut homolog"/>
    <property type="match status" value="1"/>
</dbReference>
<dbReference type="InterPro" id="IPR001791">
    <property type="entry name" value="Laminin_G"/>
</dbReference>
<feature type="domain" description="Laminin G" evidence="28">
    <location>
        <begin position="2300"/>
        <end position="2486"/>
    </location>
</feature>
<dbReference type="GO" id="GO:0060218">
    <property type="term" value="P:hematopoietic stem cell differentiation"/>
    <property type="evidence" value="ECO:0007669"/>
    <property type="project" value="UniProtKB-ARBA"/>
</dbReference>
<evidence type="ECO:0000256" key="15">
    <source>
        <dbReference type="ARBA" id="ARBA00023157"/>
    </source>
</evidence>
<dbReference type="PROSITE" id="PS00010">
    <property type="entry name" value="ASX_HYDROXYL"/>
    <property type="match status" value="22"/>
</dbReference>
<keyword evidence="14" id="KW-0472">Membrane</keyword>
<keyword evidence="17" id="KW-0206">Cytoskeleton</keyword>
<reference evidence="30" key="2">
    <citation type="submission" date="2025-08" db="UniProtKB">
        <authorList>
            <consortium name="Ensembl"/>
        </authorList>
    </citation>
    <scope>IDENTIFICATION</scope>
    <source>
        <strain evidence="30">Hd-rR</strain>
    </source>
</reference>
<dbReference type="KEGG" id="ola:105355817"/>
<feature type="disulfide bond" evidence="26">
    <location>
        <begin position="2279"/>
        <end position="2288"/>
    </location>
</feature>
<feature type="disulfide bond" evidence="26">
    <location>
        <begin position="196"/>
        <end position="205"/>
    </location>
</feature>
<dbReference type="Gene3D" id="2.60.120.200">
    <property type="match status" value="5"/>
</dbReference>
<feature type="disulfide bond" evidence="26">
    <location>
        <begin position="2513"/>
        <end position="2522"/>
    </location>
</feature>
<feature type="domain" description="Laminin G" evidence="28">
    <location>
        <begin position="2573"/>
        <end position="2756"/>
    </location>
</feature>
<dbReference type="PANTHER" id="PTHR24033">
    <property type="entry name" value="EGF-LIKE DOMAIN-CONTAINING PROTEIN"/>
    <property type="match status" value="1"/>
</dbReference>
<feature type="domain" description="EGF-like" evidence="29">
    <location>
        <begin position="207"/>
        <end position="249"/>
    </location>
</feature>
<feature type="disulfide bond" evidence="26">
    <location>
        <begin position="2003"/>
        <end position="2012"/>
    </location>
</feature>
<dbReference type="GO" id="GO:0007399">
    <property type="term" value="P:nervous system development"/>
    <property type="evidence" value="ECO:0007669"/>
    <property type="project" value="UniProtKB-ARBA"/>
</dbReference>
<feature type="disulfide bond" evidence="26">
    <location>
        <begin position="741"/>
        <end position="750"/>
    </location>
</feature>
<feature type="disulfide bond" evidence="26">
    <location>
        <begin position="2779"/>
        <end position="2788"/>
    </location>
</feature>
<dbReference type="Pfam" id="PF00008">
    <property type="entry name" value="EGF"/>
    <property type="match status" value="16"/>
</dbReference>
<feature type="disulfide bond" evidence="26">
    <location>
        <begin position="239"/>
        <end position="248"/>
    </location>
</feature>
<feature type="disulfide bond" evidence="26">
    <location>
        <begin position="1631"/>
        <end position="1640"/>
    </location>
</feature>
<feature type="domain" description="EGF-like" evidence="29">
    <location>
        <begin position="1448"/>
        <end position="1484"/>
    </location>
</feature>
<dbReference type="GO" id="GO:0033165">
    <property type="term" value="C:interphotoreceptor matrix"/>
    <property type="evidence" value="ECO:0007669"/>
    <property type="project" value="UniProtKB-SubCell"/>
</dbReference>
<dbReference type="Pfam" id="PF02210">
    <property type="entry name" value="Laminin_G_2"/>
    <property type="match status" value="3"/>
</dbReference>
<dbReference type="SMART" id="SM00181">
    <property type="entry name" value="EGF"/>
    <property type="match status" value="45"/>
</dbReference>
<feature type="disulfide bond" evidence="26">
    <location>
        <begin position="1262"/>
        <end position="1279"/>
    </location>
</feature>
<dbReference type="InterPro" id="IPR051830">
    <property type="entry name" value="NOTCH_homolog"/>
</dbReference>
<feature type="disulfide bond" evidence="26">
    <location>
        <begin position="1203"/>
        <end position="1212"/>
    </location>
</feature>
<dbReference type="FunFam" id="2.10.25.10:FF:000472">
    <property type="entry name" value="Uncharacterized protein, isoform A"/>
    <property type="match status" value="4"/>
</dbReference>
<feature type="domain" description="EGF-like" evidence="29">
    <location>
        <begin position="1059"/>
        <end position="1095"/>
    </location>
</feature>
<dbReference type="FunFam" id="2.10.25.10:FF:000373">
    <property type="entry name" value="sushi, nidogen and EGF-like domain-containing protein 1"/>
    <property type="match status" value="1"/>
</dbReference>
<feature type="domain" description="EGF-like" evidence="29">
    <location>
        <begin position="1643"/>
        <end position="1680"/>
    </location>
</feature>
<feature type="domain" description="EGF-like" evidence="29">
    <location>
        <begin position="408"/>
        <end position="451"/>
    </location>
</feature>
<dbReference type="STRING" id="8090.ENSORLP00000012787"/>
<comment type="function">
    <text evidence="20">Required to maintain the integrity of photoreceptor cells. Specifically required for normal morphology of the photoreceptor ciliary pocket, and might thus facilitate protein trafficking between the photoreceptor inner and outer segments via the transition zone.</text>
</comment>
<gene>
    <name evidence="30" type="primary">eys</name>
</gene>
<dbReference type="GO" id="GO:0007601">
    <property type="term" value="P:visual perception"/>
    <property type="evidence" value="ECO:0007669"/>
    <property type="project" value="UniProtKB-KW"/>
</dbReference>
<feature type="domain" description="EGF-like" evidence="29">
    <location>
        <begin position="1561"/>
        <end position="1603"/>
    </location>
</feature>
<feature type="disulfide bond" evidence="26">
    <location>
        <begin position="1511"/>
        <end position="1520"/>
    </location>
</feature>
<dbReference type="PROSITE" id="PS00022">
    <property type="entry name" value="EGF_1"/>
    <property type="match status" value="44"/>
</dbReference>
<keyword evidence="13" id="KW-0221">Differentiation</keyword>
<dbReference type="GO" id="GO:0035282">
    <property type="term" value="P:segmentation"/>
    <property type="evidence" value="ECO:0007669"/>
    <property type="project" value="UniProtKB-ARBA"/>
</dbReference>
<feature type="domain" description="EGF-like" evidence="29">
    <location>
        <begin position="1334"/>
        <end position="1370"/>
    </location>
</feature>
<dbReference type="CDD" id="cd00054">
    <property type="entry name" value="EGF_CA"/>
    <property type="match status" value="28"/>
</dbReference>
<feature type="domain" description="EGF-like" evidence="29">
    <location>
        <begin position="1486"/>
        <end position="1521"/>
    </location>
</feature>
<feature type="disulfide bond" evidence="26">
    <location>
        <begin position="1144"/>
        <end position="1154"/>
    </location>
</feature>
<evidence type="ECO:0000256" key="1">
    <source>
        <dbReference type="ARBA" id="ARBA00004300"/>
    </source>
</evidence>
<evidence type="ECO:0000256" key="19">
    <source>
        <dbReference type="ARBA" id="ARBA00023305"/>
    </source>
</evidence>
<dbReference type="FunFam" id="2.10.25.10:FF:000669">
    <property type="entry name" value="Eyes shut homolog"/>
    <property type="match status" value="1"/>
</dbReference>
<feature type="domain" description="EGF-like" evidence="29">
    <location>
        <begin position="2487"/>
        <end position="2523"/>
    </location>
</feature>
<feature type="domain" description="EGF-like" evidence="29">
    <location>
        <begin position="368"/>
        <end position="406"/>
    </location>
</feature>
<feature type="domain" description="EGF-like" evidence="29">
    <location>
        <begin position="831"/>
        <end position="868"/>
    </location>
</feature>
<feature type="domain" description="EGF-like" evidence="29">
    <location>
        <begin position="945"/>
        <end position="981"/>
    </location>
</feature>
<evidence type="ECO:0000313" key="31">
    <source>
        <dbReference type="Proteomes" id="UP000001038"/>
    </source>
</evidence>
<feature type="disulfide bond" evidence="26">
    <location>
        <begin position="1593"/>
        <end position="1602"/>
    </location>
</feature>
<feature type="disulfide bond" evidence="26">
    <location>
        <begin position="356"/>
        <end position="365"/>
    </location>
</feature>
<dbReference type="GO" id="GO:0019904">
    <property type="term" value="F:protein domain specific binding"/>
    <property type="evidence" value="ECO:0007669"/>
    <property type="project" value="UniProtKB-ARBA"/>
</dbReference>
<feature type="domain" description="Laminin G" evidence="28">
    <location>
        <begin position="1748"/>
        <end position="1928"/>
    </location>
</feature>
<dbReference type="GO" id="GO:0051240">
    <property type="term" value="P:positive regulation of multicellular organismal process"/>
    <property type="evidence" value="ECO:0007669"/>
    <property type="project" value="UniProtKB-ARBA"/>
</dbReference>
<dbReference type="InterPro" id="IPR003645">
    <property type="entry name" value="Fol_N"/>
</dbReference>
<feature type="disulfide bond" evidence="26">
    <location>
        <begin position="586"/>
        <end position="595"/>
    </location>
</feature>
<dbReference type="FunFam" id="2.10.25.10:FF:000591">
    <property type="entry name" value="Protein eyes shut homolog"/>
    <property type="match status" value="1"/>
</dbReference>
<keyword evidence="7" id="KW-0964">Secreted</keyword>
<feature type="disulfide bond" evidence="26">
    <location>
        <begin position="1398"/>
        <end position="1407"/>
    </location>
</feature>
<keyword evidence="6" id="KW-0963">Cytoplasm</keyword>
<evidence type="ECO:0000256" key="18">
    <source>
        <dbReference type="ARBA" id="ARBA00023273"/>
    </source>
</evidence>
<comment type="similarity">
    <text evidence="21">Belongs to the EYS family.</text>
</comment>
<feature type="disulfide bond" evidence="26">
    <location>
        <begin position="396"/>
        <end position="405"/>
    </location>
</feature>
<dbReference type="RefSeq" id="XP_023819510.1">
    <property type="nucleotide sequence ID" value="XM_023963742.1"/>
</dbReference>
<feature type="domain" description="EGF-like" evidence="29">
    <location>
        <begin position="1215"/>
        <end position="1251"/>
    </location>
</feature>
<dbReference type="eggNOG" id="KOG1217">
    <property type="taxonomic scope" value="Eukaryota"/>
</dbReference>
<dbReference type="InterPro" id="IPR000742">
    <property type="entry name" value="EGF"/>
</dbReference>
<evidence type="ECO:0000256" key="13">
    <source>
        <dbReference type="ARBA" id="ARBA00022782"/>
    </source>
</evidence>
<feature type="domain" description="EGF-like" evidence="29">
    <location>
        <begin position="712"/>
        <end position="751"/>
    </location>
</feature>
<feature type="domain" description="EGF-like" evidence="29">
    <location>
        <begin position="2216"/>
        <end position="2252"/>
    </location>
</feature>
<feature type="domain" description="EGF-like" evidence="29">
    <location>
        <begin position="2790"/>
        <end position="2827"/>
    </location>
</feature>
<feature type="domain" description="EGF-like" evidence="29">
    <location>
        <begin position="290"/>
        <end position="328"/>
    </location>
</feature>
<feature type="disulfide bond" evidence="26">
    <location>
        <begin position="548"/>
        <end position="557"/>
    </location>
</feature>
<dbReference type="FunFam" id="2.10.25.10:FF:000045">
    <property type="entry name" value="Slit guidance ligand 2"/>
    <property type="match status" value="1"/>
</dbReference>
<feature type="disulfide bond" evidence="26">
    <location>
        <begin position="1436"/>
        <end position="1445"/>
    </location>
</feature>
<dbReference type="FunFam" id="2.10.25.10:FF:001328">
    <property type="entry name" value="Protein eyes shut homolog"/>
    <property type="match status" value="1"/>
</dbReference>
<feature type="domain" description="EGF-like" evidence="29">
    <location>
        <begin position="560"/>
        <end position="596"/>
    </location>
</feature>
<feature type="disulfide bond" evidence="26">
    <location>
        <begin position="1360"/>
        <end position="1369"/>
    </location>
</feature>
<feature type="disulfide bond" evidence="26">
    <location>
        <begin position="1241"/>
        <end position="1250"/>
    </location>
</feature>
<evidence type="ECO:0000256" key="11">
    <source>
        <dbReference type="ARBA" id="ARBA00022729"/>
    </source>
</evidence>
<dbReference type="Ensembl" id="ENSORLT00000012788.2">
    <property type="protein sequence ID" value="ENSORLP00000012787.2"/>
    <property type="gene ID" value="ENSORLG00000010198.2"/>
</dbReference>
<feature type="domain" description="EGF-like" evidence="29">
    <location>
        <begin position="791"/>
        <end position="827"/>
    </location>
</feature>
<feature type="disulfide bond" evidence="26">
    <location>
        <begin position="479"/>
        <end position="488"/>
    </location>
</feature>
<feature type="domain" description="EGF-like" evidence="29">
    <location>
        <begin position="1096"/>
        <end position="1138"/>
    </location>
</feature>
<dbReference type="InterPro" id="IPR009030">
    <property type="entry name" value="Growth_fac_rcpt_cys_sf"/>
</dbReference>
<feature type="domain" description="EGF-like" evidence="29">
    <location>
        <begin position="636"/>
        <end position="672"/>
    </location>
</feature>
<dbReference type="FunFam" id="2.10.25.10:FF:000830">
    <property type="entry name" value="Protein eyes shut homolog"/>
    <property type="match status" value="1"/>
</dbReference>
<keyword evidence="12" id="KW-0677">Repeat</keyword>
<feature type="disulfide bond" evidence="26">
    <location>
        <begin position="662"/>
        <end position="671"/>
    </location>
</feature>
<evidence type="ECO:0000256" key="21">
    <source>
        <dbReference type="ARBA" id="ARBA00061318"/>
    </source>
</evidence>
<dbReference type="GO" id="GO:0005112">
    <property type="term" value="F:Notch binding"/>
    <property type="evidence" value="ECO:0000318"/>
    <property type="project" value="GO_Central"/>
</dbReference>
<evidence type="ECO:0000256" key="3">
    <source>
        <dbReference type="ARBA" id="ARBA00004430"/>
    </source>
</evidence>
<keyword evidence="11 27" id="KW-0732">Signal</keyword>
<dbReference type="CDD" id="cd00110">
    <property type="entry name" value="LamG"/>
    <property type="match status" value="4"/>
</dbReference>
<dbReference type="GeneID" id="105355817"/>
<feature type="disulfide bond" evidence="26">
    <location>
        <begin position="817"/>
        <end position="826"/>
    </location>
</feature>
<dbReference type="Pfam" id="PF12661">
    <property type="entry name" value="hEGF"/>
    <property type="match status" value="6"/>
</dbReference>
<dbReference type="FunFam" id="2.10.25.10:FF:000031">
    <property type="entry name" value="neurogenic locus notch homolog protein 3"/>
    <property type="match status" value="1"/>
</dbReference>
<dbReference type="GO" id="GO:0005509">
    <property type="term" value="F:calcium ion binding"/>
    <property type="evidence" value="ECO:0007669"/>
    <property type="project" value="InterPro"/>
</dbReference>
<dbReference type="FunFam" id="2.10.25.10:FF:001002">
    <property type="entry name" value="Protein eyes shut homolog"/>
    <property type="match status" value="1"/>
</dbReference>
<feature type="disulfide bond" evidence="26">
    <location>
        <begin position="1549"/>
        <end position="1558"/>
    </location>
</feature>
<keyword evidence="19" id="KW-0844">Vision</keyword>
<feature type="signal peptide" evidence="27">
    <location>
        <begin position="1"/>
        <end position="20"/>
    </location>
</feature>